<organism evidence="2 3">
    <name type="scientific">Phlyctema vagabunda</name>
    <dbReference type="NCBI Taxonomy" id="108571"/>
    <lineage>
        <taxon>Eukaryota</taxon>
        <taxon>Fungi</taxon>
        <taxon>Dikarya</taxon>
        <taxon>Ascomycota</taxon>
        <taxon>Pezizomycotina</taxon>
        <taxon>Leotiomycetes</taxon>
        <taxon>Helotiales</taxon>
        <taxon>Dermateaceae</taxon>
        <taxon>Phlyctema</taxon>
    </lineage>
</organism>
<sequence length="193" mass="21143">MSADPTQPTQKEAFFFLSILSCQKTKPDVDWNVVAQKNGYSNANCAKVRFGQIKRRLGYNEDSTGSGNVPATPKKNGSGGRKAQPKKSGSGTNGTAAKVKKSPTKPRSNDKVSKAEFAEAAYKHALEEEEYETKMQSNLSEDDQASSDYDHNDHSNNINFNSSIADEEGDMGVEDTFYDANDEEANGDNDYYA</sequence>
<name>A0ABR4PDB2_9HELO</name>
<feature type="region of interest" description="Disordered" evidence="1">
    <location>
        <begin position="58"/>
        <end position="169"/>
    </location>
</feature>
<dbReference type="Proteomes" id="UP001629113">
    <property type="component" value="Unassembled WGS sequence"/>
</dbReference>
<gene>
    <name evidence="2" type="ORF">PVAG01_07728</name>
</gene>
<keyword evidence="3" id="KW-1185">Reference proteome</keyword>
<feature type="compositionally biased region" description="Basic and acidic residues" evidence="1">
    <location>
        <begin position="107"/>
        <end position="126"/>
    </location>
</feature>
<evidence type="ECO:0000256" key="1">
    <source>
        <dbReference type="SAM" id="MobiDB-lite"/>
    </source>
</evidence>
<accession>A0ABR4PDB2</accession>
<evidence type="ECO:0000313" key="2">
    <source>
        <dbReference type="EMBL" id="KAL3421283.1"/>
    </source>
</evidence>
<dbReference type="EMBL" id="JBFCZG010000006">
    <property type="protein sequence ID" value="KAL3421283.1"/>
    <property type="molecule type" value="Genomic_DNA"/>
</dbReference>
<reference evidence="2 3" key="1">
    <citation type="submission" date="2024-06" db="EMBL/GenBank/DDBJ databases">
        <title>Complete genome of Phlyctema vagabunda strain 19-DSS-EL-015.</title>
        <authorList>
            <person name="Fiorenzani C."/>
        </authorList>
    </citation>
    <scope>NUCLEOTIDE SEQUENCE [LARGE SCALE GENOMIC DNA]</scope>
    <source>
        <strain evidence="2 3">19-DSS-EL-015</strain>
    </source>
</reference>
<feature type="compositionally biased region" description="Polar residues" evidence="1">
    <location>
        <begin position="155"/>
        <end position="164"/>
    </location>
</feature>
<protein>
    <submittedName>
        <fullName evidence="2">Uncharacterized protein</fullName>
    </submittedName>
</protein>
<proteinExistence type="predicted"/>
<comment type="caution">
    <text evidence="2">The sequence shown here is derived from an EMBL/GenBank/DDBJ whole genome shotgun (WGS) entry which is preliminary data.</text>
</comment>
<evidence type="ECO:0000313" key="3">
    <source>
        <dbReference type="Proteomes" id="UP001629113"/>
    </source>
</evidence>